<feature type="compositionally biased region" description="Basic and acidic residues" evidence="7">
    <location>
        <begin position="633"/>
        <end position="655"/>
    </location>
</feature>
<dbReference type="PROSITE" id="PS51194">
    <property type="entry name" value="HELICASE_CTER"/>
    <property type="match status" value="1"/>
</dbReference>
<accession>A0A7M5VG44</accession>
<sequence length="1032" mass="117428">MDAIKNAINKIQTFTNKQNDNLLFHKLKADGLGNVTPRDYQLYGIEWLTHSWLQRQDGGVILGDEMGLGKTLQSVAFSLHLVETHQVEQPILILAPLSVIDGWKQEFARSAPSLKVIIHIGDKDSREERRQSISDHFKFNNWTSEKPPFNVLVTSYEICLKDHTFLEKFKWSMLIVDEAHRLKNAESLLYQTLKTLDMGFKVLLTGTPVQNNLKELYSLLSFTSPDIFSIENSEDFVEYFSTISEENSKLKKDLHKMLKPFLLRRTKNEVVLDLPGKSEVVLYTGMTKEQKKLYKTILTKDIGAFNQETGQKTRLLNVLMQLRKCCNHPYIFPGVEPEPFELGEHLIETSGKLVILDKLLKFLKKGGHKVLIFSQMTTMLDIVQDYLGYREYTYERLDGSVRGEERFLAVNNFNATSDTFIFLLSTRAGGQGLNLMTADTVIFLDNDFNPQNDLQAAARAHRIGQTRPVKIIRLVSKNTVEEIILKRAEQKLKLTNSVVEGGQFSSVKADEVPIELNNILKFGLDDLFNQDCDEENKVDLEKLVGKTSKGCWSTTKEGDGVAKQTNVQENEQENMYVYEGQDYSNIASEQDKNTFENFVKNVTDAIDTERSLRKNPKPTVQPLFDLPARKRKTLTEDEKRELKAKREENKAKRIKLMEEKRADKLKKLRESHNYESCKIELPDNDSDDSESLSSETEDSSVATENEEDRQISYVVGDLMEPKNLKNRDRIICHCVDNSGVWGRGGLFTAMEKISSVPRTQYEIASKVKDLETGDVHLIKFKEATKTDPSIYVALIVAHTRDKNNRLSPILMSSLSEALEKLYHVAKTTGASIHFPRIGYNTPKFNWYGTEKLIKKMLAQRGIKTLVYYYRRRGHNNKPSTSASSQQQATTTSTIASERTDPSEQYISTLSDTSSKETSPTAENNSPESNVDLAEIFQNCTMYFHDFKDSAELKKLSRYVIAYDGDVDKTMTSYTTHIITSITSGDVIDSNDLKNFKETGLPVVSKDWISECVRKGNLVDVKDFVVDLSSSES</sequence>
<dbReference type="Gene3D" id="3.40.50.300">
    <property type="entry name" value="P-loop containing nucleotide triphosphate hydrolases"/>
    <property type="match status" value="1"/>
</dbReference>
<comment type="subcellular location">
    <subcellularLocation>
        <location evidence="1">Nucleus</location>
    </subcellularLocation>
</comment>
<evidence type="ECO:0000256" key="2">
    <source>
        <dbReference type="ARBA" id="ARBA00007025"/>
    </source>
</evidence>
<dbReference type="SUPFAM" id="SSF52113">
    <property type="entry name" value="BRCT domain"/>
    <property type="match status" value="1"/>
</dbReference>
<dbReference type="InterPro" id="IPR038718">
    <property type="entry name" value="SNF2-like_sf"/>
</dbReference>
<evidence type="ECO:0000259" key="9">
    <source>
        <dbReference type="PROSITE" id="PS51192"/>
    </source>
</evidence>
<dbReference type="SMART" id="SM00487">
    <property type="entry name" value="DEXDc"/>
    <property type="match status" value="1"/>
</dbReference>
<feature type="domain" description="BRCT" evidence="8">
    <location>
        <begin position="931"/>
        <end position="1025"/>
    </location>
</feature>
<keyword evidence="3" id="KW-0547">Nucleotide-binding</keyword>
<dbReference type="PROSITE" id="PS00690">
    <property type="entry name" value="DEAH_ATP_HELICASE"/>
    <property type="match status" value="1"/>
</dbReference>
<feature type="compositionally biased region" description="Low complexity" evidence="7">
    <location>
        <begin position="879"/>
        <end position="896"/>
    </location>
</feature>
<protein>
    <recommendedName>
        <fullName evidence="13">Chromodomain-helicase-DNA-binding protein 1-like</fullName>
    </recommendedName>
</protein>
<dbReference type="GO" id="GO:0003678">
    <property type="term" value="F:DNA helicase activity"/>
    <property type="evidence" value="ECO:0007669"/>
    <property type="project" value="InterPro"/>
</dbReference>
<dbReference type="Pfam" id="PF00271">
    <property type="entry name" value="Helicase_C"/>
    <property type="match status" value="1"/>
</dbReference>
<evidence type="ECO:0000256" key="6">
    <source>
        <dbReference type="ARBA" id="ARBA00023242"/>
    </source>
</evidence>
<dbReference type="InterPro" id="IPR036420">
    <property type="entry name" value="BRCT_dom_sf"/>
</dbReference>
<dbReference type="SUPFAM" id="SSF52949">
    <property type="entry name" value="Macro domain-like"/>
    <property type="match status" value="1"/>
</dbReference>
<evidence type="ECO:0000256" key="1">
    <source>
        <dbReference type="ARBA" id="ARBA00004123"/>
    </source>
</evidence>
<dbReference type="PROSITE" id="PS51192">
    <property type="entry name" value="HELICASE_ATP_BIND_1"/>
    <property type="match status" value="1"/>
</dbReference>
<evidence type="ECO:0000259" key="8">
    <source>
        <dbReference type="PROSITE" id="PS50172"/>
    </source>
</evidence>
<dbReference type="Gene3D" id="3.40.50.10190">
    <property type="entry name" value="BRCT domain"/>
    <property type="match status" value="1"/>
</dbReference>
<dbReference type="PANTHER" id="PTHR47157">
    <property type="entry name" value="CHROMODOMAIN-HELICASE-DNA-BINDING PROTEIN 1-LIKE"/>
    <property type="match status" value="1"/>
</dbReference>
<dbReference type="Proteomes" id="UP000594262">
    <property type="component" value="Unplaced"/>
</dbReference>
<dbReference type="CDD" id="cd03331">
    <property type="entry name" value="Macro_Poa1p-like_SNF2"/>
    <property type="match status" value="1"/>
</dbReference>
<dbReference type="InterPro" id="IPR027417">
    <property type="entry name" value="P-loop_NTPase"/>
</dbReference>
<dbReference type="SMART" id="SM00490">
    <property type="entry name" value="HELICc"/>
    <property type="match status" value="1"/>
</dbReference>
<evidence type="ECO:0008006" key="13">
    <source>
        <dbReference type="Google" id="ProtNLM"/>
    </source>
</evidence>
<dbReference type="InterPro" id="IPR001357">
    <property type="entry name" value="BRCT_dom"/>
</dbReference>
<dbReference type="GO" id="GO:0016787">
    <property type="term" value="F:hydrolase activity"/>
    <property type="evidence" value="ECO:0007669"/>
    <property type="project" value="UniProtKB-KW"/>
</dbReference>
<feature type="region of interest" description="Disordered" evidence="7">
    <location>
        <begin position="609"/>
        <end position="655"/>
    </location>
</feature>
<dbReference type="InterPro" id="IPR000330">
    <property type="entry name" value="SNF2_N"/>
</dbReference>
<dbReference type="InterPro" id="IPR031053">
    <property type="entry name" value="ALC1"/>
</dbReference>
<evidence type="ECO:0000256" key="4">
    <source>
        <dbReference type="ARBA" id="ARBA00022801"/>
    </source>
</evidence>
<evidence type="ECO:0000313" key="11">
    <source>
        <dbReference type="EnsemblMetazoa" id="CLYHEMP010407.1"/>
    </source>
</evidence>
<dbReference type="Pfam" id="PF00176">
    <property type="entry name" value="SNF2-rel_dom"/>
    <property type="match status" value="1"/>
</dbReference>
<dbReference type="Gene3D" id="3.40.220.10">
    <property type="entry name" value="Leucine Aminopeptidase, subunit E, domain 1"/>
    <property type="match status" value="1"/>
</dbReference>
<dbReference type="EnsemblMetazoa" id="CLYHEMT010407.1">
    <property type="protein sequence ID" value="CLYHEMP010407.1"/>
    <property type="gene ID" value="CLYHEMG010407"/>
</dbReference>
<feature type="compositionally biased region" description="Acidic residues" evidence="7">
    <location>
        <begin position="682"/>
        <end position="698"/>
    </location>
</feature>
<dbReference type="OrthoDB" id="5857104at2759"/>
<keyword evidence="12" id="KW-1185">Reference proteome</keyword>
<dbReference type="InterPro" id="IPR031916">
    <property type="entry name" value="LIG3_BRCT"/>
</dbReference>
<evidence type="ECO:0000256" key="7">
    <source>
        <dbReference type="SAM" id="MobiDB-lite"/>
    </source>
</evidence>
<feature type="domain" description="Helicase ATP-binding" evidence="9">
    <location>
        <begin position="51"/>
        <end position="226"/>
    </location>
</feature>
<keyword evidence="6" id="KW-0539">Nucleus</keyword>
<dbReference type="PROSITE" id="PS50172">
    <property type="entry name" value="BRCT"/>
    <property type="match status" value="1"/>
</dbReference>
<feature type="domain" description="Helicase C-terminal" evidence="10">
    <location>
        <begin position="355"/>
        <end position="520"/>
    </location>
</feature>
<dbReference type="Pfam" id="PF16759">
    <property type="entry name" value="LIG3_BRCT"/>
    <property type="match status" value="1"/>
</dbReference>
<comment type="similarity">
    <text evidence="2">Belongs to the SNF2/RAD54 helicase family.</text>
</comment>
<dbReference type="PANTHER" id="PTHR47157:SF1">
    <property type="entry name" value="CHROMODOMAIN-HELICASE-DNA-BINDING PROTEIN 1-LIKE"/>
    <property type="match status" value="1"/>
</dbReference>
<dbReference type="InterPro" id="IPR002464">
    <property type="entry name" value="DNA/RNA_helicase_DEAH_CS"/>
</dbReference>
<dbReference type="InterPro" id="IPR043472">
    <property type="entry name" value="Macro_dom-like"/>
</dbReference>
<reference evidence="11" key="1">
    <citation type="submission" date="2021-01" db="UniProtKB">
        <authorList>
            <consortium name="EnsemblMetazoa"/>
        </authorList>
    </citation>
    <scope>IDENTIFICATION</scope>
</reference>
<organism evidence="11 12">
    <name type="scientific">Clytia hemisphaerica</name>
    <dbReference type="NCBI Taxonomy" id="252671"/>
    <lineage>
        <taxon>Eukaryota</taxon>
        <taxon>Metazoa</taxon>
        <taxon>Cnidaria</taxon>
        <taxon>Hydrozoa</taxon>
        <taxon>Hydroidolina</taxon>
        <taxon>Leptothecata</taxon>
        <taxon>Obeliida</taxon>
        <taxon>Clytiidae</taxon>
        <taxon>Clytia</taxon>
    </lineage>
</organism>
<keyword evidence="5" id="KW-0067">ATP-binding</keyword>
<dbReference type="InterPro" id="IPR014001">
    <property type="entry name" value="Helicase_ATP-bd"/>
</dbReference>
<evidence type="ECO:0000259" key="10">
    <source>
        <dbReference type="PROSITE" id="PS51194"/>
    </source>
</evidence>
<name>A0A7M5VG44_9CNID</name>
<dbReference type="RefSeq" id="XP_066913868.1">
    <property type="nucleotide sequence ID" value="XM_067057767.1"/>
</dbReference>
<dbReference type="GeneID" id="136801144"/>
<dbReference type="InterPro" id="IPR049730">
    <property type="entry name" value="SNF2/RAD54-like_C"/>
</dbReference>
<dbReference type="SUPFAM" id="SSF52540">
    <property type="entry name" value="P-loop containing nucleoside triphosphate hydrolases"/>
    <property type="match status" value="2"/>
</dbReference>
<dbReference type="SMART" id="SM00292">
    <property type="entry name" value="BRCT"/>
    <property type="match status" value="1"/>
</dbReference>
<feature type="compositionally biased region" description="Polar residues" evidence="7">
    <location>
        <begin position="902"/>
        <end position="928"/>
    </location>
</feature>
<dbReference type="AlphaFoldDB" id="A0A7M5VG44"/>
<proteinExistence type="inferred from homology"/>
<dbReference type="GO" id="GO:0006281">
    <property type="term" value="P:DNA repair"/>
    <property type="evidence" value="ECO:0007669"/>
    <property type="project" value="InterPro"/>
</dbReference>
<keyword evidence="4" id="KW-0378">Hydrolase</keyword>
<evidence type="ECO:0000256" key="5">
    <source>
        <dbReference type="ARBA" id="ARBA00022840"/>
    </source>
</evidence>
<evidence type="ECO:0000313" key="12">
    <source>
        <dbReference type="Proteomes" id="UP000594262"/>
    </source>
</evidence>
<dbReference type="GO" id="GO:0005524">
    <property type="term" value="F:ATP binding"/>
    <property type="evidence" value="ECO:0007669"/>
    <property type="project" value="UniProtKB-KW"/>
</dbReference>
<dbReference type="InterPro" id="IPR001650">
    <property type="entry name" value="Helicase_C-like"/>
</dbReference>
<feature type="region of interest" description="Disordered" evidence="7">
    <location>
        <begin position="676"/>
        <end position="707"/>
    </location>
</feature>
<dbReference type="Gene3D" id="3.40.50.10810">
    <property type="entry name" value="Tandem AAA-ATPase domain"/>
    <property type="match status" value="1"/>
</dbReference>
<dbReference type="CDD" id="cd18793">
    <property type="entry name" value="SF2_C_SNF"/>
    <property type="match status" value="1"/>
</dbReference>
<dbReference type="GO" id="GO:0005634">
    <property type="term" value="C:nucleus"/>
    <property type="evidence" value="ECO:0007669"/>
    <property type="project" value="UniProtKB-SubCell"/>
</dbReference>
<dbReference type="GO" id="GO:0006338">
    <property type="term" value="P:chromatin remodeling"/>
    <property type="evidence" value="ECO:0007669"/>
    <property type="project" value="InterPro"/>
</dbReference>
<evidence type="ECO:0000256" key="3">
    <source>
        <dbReference type="ARBA" id="ARBA00022741"/>
    </source>
</evidence>
<feature type="region of interest" description="Disordered" evidence="7">
    <location>
        <begin position="876"/>
        <end position="929"/>
    </location>
</feature>